<dbReference type="Proteomes" id="UP000001847">
    <property type="component" value="Chromosome I"/>
</dbReference>
<protein>
    <submittedName>
        <fullName evidence="1">Uncharacterized protein</fullName>
    </submittedName>
</protein>
<dbReference type="OrthoDB" id="329459at2"/>
<dbReference type="STRING" id="456481.LEPBI_I0433"/>
<evidence type="ECO:0000313" key="1">
    <source>
        <dbReference type="EMBL" id="ABZ96574.1"/>
    </source>
</evidence>
<dbReference type="PANTHER" id="PTHR35580:SF1">
    <property type="entry name" value="PHYTASE-LIKE DOMAIN-CONTAINING PROTEIN"/>
    <property type="match status" value="1"/>
</dbReference>
<dbReference type="BioCyc" id="LBIF456481:LEPBI_RS02095-MONOMER"/>
<dbReference type="HOGENOM" id="CLU_532954_0_0_12"/>
<dbReference type="EMBL" id="CP000786">
    <property type="protein sequence ID" value="ABZ96574.1"/>
    <property type="molecule type" value="Genomic_DNA"/>
</dbReference>
<evidence type="ECO:0000313" key="2">
    <source>
        <dbReference type="Proteomes" id="UP000001847"/>
    </source>
</evidence>
<proteinExistence type="predicted"/>
<dbReference type="AlphaFoldDB" id="B0SK18"/>
<keyword evidence="2" id="KW-1185">Reference proteome</keyword>
<reference evidence="1 2" key="1">
    <citation type="journal article" date="2008" name="PLoS ONE">
        <title>Genome sequence of the saprophyte Leptospira biflexa provides insights into the evolution of Leptospira and the pathogenesis of leptospirosis.</title>
        <authorList>
            <person name="Picardeau M."/>
            <person name="Bulach D.M."/>
            <person name="Bouchier C."/>
            <person name="Zuerner R.L."/>
            <person name="Zidane N."/>
            <person name="Wilson P.J."/>
            <person name="Creno S."/>
            <person name="Kuczek E.S."/>
            <person name="Bommezzadri S."/>
            <person name="Davis J.C."/>
            <person name="McGrath A."/>
            <person name="Johnson M.J."/>
            <person name="Boursaux-Eude C."/>
            <person name="Seemann T."/>
            <person name="Rouy Z."/>
            <person name="Coppel R.L."/>
            <person name="Rood J.I."/>
            <person name="Lajus A."/>
            <person name="Davies J.K."/>
            <person name="Medigue C."/>
            <person name="Adler B."/>
        </authorList>
    </citation>
    <scope>NUCLEOTIDE SEQUENCE [LARGE SCALE GENOMIC DNA]</scope>
    <source>
        <strain evidence="2">Patoc 1 / ATCC 23582 / Paris</strain>
    </source>
</reference>
<dbReference type="InterPro" id="IPR052918">
    <property type="entry name" value="Motility_Chemotaxis_Reg"/>
</dbReference>
<dbReference type="KEGG" id="lbi:LEPBI_I0433"/>
<dbReference type="RefSeq" id="WP_012387462.1">
    <property type="nucleotide sequence ID" value="NC_010602.1"/>
</dbReference>
<gene>
    <name evidence="1" type="ordered locus">LEPBI_I0433</name>
</gene>
<accession>B0SK18</accession>
<organism evidence="1 2">
    <name type="scientific">Leptospira biflexa serovar Patoc (strain Patoc 1 / ATCC 23582 / Paris)</name>
    <dbReference type="NCBI Taxonomy" id="456481"/>
    <lineage>
        <taxon>Bacteria</taxon>
        <taxon>Pseudomonadati</taxon>
        <taxon>Spirochaetota</taxon>
        <taxon>Spirochaetia</taxon>
        <taxon>Leptospirales</taxon>
        <taxon>Leptospiraceae</taxon>
        <taxon>Leptospira</taxon>
    </lineage>
</organism>
<name>B0SK18_LEPBP</name>
<dbReference type="PANTHER" id="PTHR35580">
    <property type="entry name" value="CELL SURFACE GLYCOPROTEIN (S-LAYER PROTEIN)-LIKE PROTEIN"/>
    <property type="match status" value="1"/>
</dbReference>
<sequence length="511" mass="55424">MVLEKLLGSSYVVKNMQKHMSDGNKFKFVTKSVLLITTVALLATTFCKPSELNNASDPNSKSFFENALLLCALGYYQACNSCSPAPGPWGSFVGTPTTGFTAGFKIQTDRNYNLFGFGMTTNDFGASGVNFQGTPGSTTNIFASKFSNLGTKEWFRYLGQRSDRPNGLIHIEDDGLYAYFTTPTSTIPGAISSHTNNGNNTVITKLSTDGTFLWTKYLNDGTTAESAFISDIVNSSDKSGLYILGFTRYTLVNAGTVIGSPSGNDWFIQKISYDGNTQWTRYYAFGSNIDDYRPNRIVEIPNGNGYYIVSLAYAALLLANFPNQLNTYPGAVSSLVMKLDSDFNYQWHRYLGGGSNASDNVAPSLVVFPDQTLISSALYTDTTPSDGLQHPGTGIDSTILYRLNGSGNLLFSTFVYNPGESVTLSDAKLLSNSKVLISGTISNTSGISSELDPVTLREDYRITGKENFKSASIKHCDDSFSSIGSSDGDISDSPIPFGSGTSNAYFSRYKR</sequence>